<evidence type="ECO:0000256" key="1">
    <source>
        <dbReference type="ARBA" id="ARBA00009986"/>
    </source>
</evidence>
<evidence type="ECO:0000313" key="5">
    <source>
        <dbReference type="EMBL" id="MFC7344566.1"/>
    </source>
</evidence>
<keyword evidence="6" id="KW-1185">Reference proteome</keyword>
<organism evidence="5 6">
    <name type="scientific">Saccharopolyspora griseoalba</name>
    <dbReference type="NCBI Taxonomy" id="1431848"/>
    <lineage>
        <taxon>Bacteria</taxon>
        <taxon>Bacillati</taxon>
        <taxon>Actinomycetota</taxon>
        <taxon>Actinomycetes</taxon>
        <taxon>Pseudonocardiales</taxon>
        <taxon>Pseudonocardiaceae</taxon>
        <taxon>Saccharopolyspora</taxon>
    </lineage>
</organism>
<feature type="domain" description="Aldehyde dehydrogenase" evidence="4">
    <location>
        <begin position="72"/>
        <end position="520"/>
    </location>
</feature>
<dbReference type="InterPro" id="IPR016162">
    <property type="entry name" value="Ald_DH_N"/>
</dbReference>
<comment type="similarity">
    <text evidence="1">Belongs to the aldehyde dehydrogenase family.</text>
</comment>
<dbReference type="Pfam" id="PF00171">
    <property type="entry name" value="Aldedh"/>
    <property type="match status" value="1"/>
</dbReference>
<dbReference type="EMBL" id="JBHTCJ010000017">
    <property type="protein sequence ID" value="MFC7344566.1"/>
    <property type="molecule type" value="Genomic_DNA"/>
</dbReference>
<keyword evidence="3" id="KW-0520">NAD</keyword>
<keyword evidence="2" id="KW-0560">Oxidoreductase</keyword>
<evidence type="ECO:0000259" key="4">
    <source>
        <dbReference type="Pfam" id="PF00171"/>
    </source>
</evidence>
<dbReference type="InterPro" id="IPR016163">
    <property type="entry name" value="Ald_DH_C"/>
</dbReference>
<dbReference type="Gene3D" id="3.40.309.10">
    <property type="entry name" value="Aldehyde Dehydrogenase, Chain A, domain 2"/>
    <property type="match status" value="1"/>
</dbReference>
<evidence type="ECO:0000256" key="2">
    <source>
        <dbReference type="ARBA" id="ARBA00023002"/>
    </source>
</evidence>
<name>A0ABW2LPS9_9PSEU</name>
<protein>
    <submittedName>
        <fullName evidence="5">Aldehyde dehydrogenase family protein</fullName>
    </submittedName>
</protein>
<dbReference type="PANTHER" id="PTHR42986">
    <property type="entry name" value="BENZALDEHYDE DEHYDROGENASE YFMT"/>
    <property type="match status" value="1"/>
</dbReference>
<evidence type="ECO:0000313" key="6">
    <source>
        <dbReference type="Proteomes" id="UP001596504"/>
    </source>
</evidence>
<dbReference type="RefSeq" id="WP_380672474.1">
    <property type="nucleotide sequence ID" value="NZ_JBHTCJ010000017.1"/>
</dbReference>
<sequence>MTLTPEAPDTDFTVPLLQQRSYDAYVAGRDVPGIAWCHTLHAHALIGAPHAALTMLDELNTAQGLAEPLPTHPWVVGRTALVDLTTVDAALRAAGTAAPDWAATSQDTRLGILDGFCEALDTHAAEFEQLSAAEGHPLRTARWELEGMKSHLHPSSLEWLRDQLWYEEHVETSRVVLRRQPDGVVAIIPPANAPAPIAAIAAIAIAVGNTTVVRVPRSNPLTAMWLLREVLAPIVEAAGAPPGTLNVICADPAESLDRMILAEETSTMVYFGQTARGRSVQRRCADHGVKPVLELAGNDTLVVWDDADLDAAAQACTEAVAASGQICMLPNRIIAHPTIADGLLERILTRVDQLTPGFPDDEDTVLAAVKQQDGYLHALEECRTTSSVTLLRGGTKRDVHGNPDDTMGLFVDPAVARIDGLATAETMRVVTDETFYPLIPVIVPETSELDRVLDFVNNNHYGLRNSLWTNNTSLIDEWLRRCTNGGLLQINSPHTAAPPALAPTNGGTGLSNGGNAYGAQNFGLELTHLQGVHIPAPGADTRFRTPLG</sequence>
<reference evidence="6" key="1">
    <citation type="journal article" date="2019" name="Int. J. Syst. Evol. Microbiol.">
        <title>The Global Catalogue of Microorganisms (GCM) 10K type strain sequencing project: providing services to taxonomists for standard genome sequencing and annotation.</title>
        <authorList>
            <consortium name="The Broad Institute Genomics Platform"/>
            <consortium name="The Broad Institute Genome Sequencing Center for Infectious Disease"/>
            <person name="Wu L."/>
            <person name="Ma J."/>
        </authorList>
    </citation>
    <scope>NUCLEOTIDE SEQUENCE [LARGE SCALE GENOMIC DNA]</scope>
    <source>
        <strain evidence="6">WLHS5</strain>
    </source>
</reference>
<proteinExistence type="inferred from homology"/>
<dbReference type="InterPro" id="IPR015590">
    <property type="entry name" value="Aldehyde_DH_dom"/>
</dbReference>
<dbReference type="InterPro" id="IPR016161">
    <property type="entry name" value="Ald_DH/histidinol_DH"/>
</dbReference>
<dbReference type="Gene3D" id="3.40.605.10">
    <property type="entry name" value="Aldehyde Dehydrogenase, Chain A, domain 1"/>
    <property type="match status" value="1"/>
</dbReference>
<dbReference type="SUPFAM" id="SSF53720">
    <property type="entry name" value="ALDH-like"/>
    <property type="match status" value="1"/>
</dbReference>
<dbReference type="PANTHER" id="PTHR42986:SF1">
    <property type="entry name" value="BENZALDEHYDE DEHYDROGENASE YFMT"/>
    <property type="match status" value="1"/>
</dbReference>
<evidence type="ECO:0000256" key="3">
    <source>
        <dbReference type="ARBA" id="ARBA00023027"/>
    </source>
</evidence>
<comment type="caution">
    <text evidence="5">The sequence shown here is derived from an EMBL/GenBank/DDBJ whole genome shotgun (WGS) entry which is preliminary data.</text>
</comment>
<accession>A0ABW2LPS9</accession>
<dbReference type="Proteomes" id="UP001596504">
    <property type="component" value="Unassembled WGS sequence"/>
</dbReference>
<gene>
    <name evidence="5" type="ORF">ACFQRI_24430</name>
</gene>